<keyword evidence="2" id="KW-1185">Reference proteome</keyword>
<reference evidence="2" key="1">
    <citation type="journal article" date="2019" name="Database">
        <title>The radish genome database (RadishGD): an integrated information resource for radish genomics.</title>
        <authorList>
            <person name="Yu H.J."/>
            <person name="Baek S."/>
            <person name="Lee Y.J."/>
            <person name="Cho A."/>
            <person name="Mun J.H."/>
        </authorList>
    </citation>
    <scope>NUCLEOTIDE SEQUENCE [LARGE SCALE GENOMIC DNA]</scope>
    <source>
        <strain evidence="2">cv. WK10039</strain>
    </source>
</reference>
<proteinExistence type="predicted"/>
<dbReference type="PROSITE" id="PS50181">
    <property type="entry name" value="FBOX"/>
    <property type="match status" value="1"/>
</dbReference>
<evidence type="ECO:0000313" key="3">
    <source>
        <dbReference type="RefSeq" id="XP_056864270.1"/>
    </source>
</evidence>
<dbReference type="SUPFAM" id="SSF117281">
    <property type="entry name" value="Kelch motif"/>
    <property type="match status" value="1"/>
</dbReference>
<gene>
    <name evidence="3" type="primary">LOC108852213</name>
</gene>
<dbReference type="PANTHER" id="PTHR24414:SF95">
    <property type="entry name" value="F-BOX DOMAIN-CONTAINING PROTEIN"/>
    <property type="match status" value="1"/>
</dbReference>
<dbReference type="OrthoDB" id="45365at2759"/>
<dbReference type="AlphaFoldDB" id="A0A9W3DK63"/>
<dbReference type="InterPro" id="IPR001810">
    <property type="entry name" value="F-box_dom"/>
</dbReference>
<name>A0A9W3DK63_RAPSA</name>
<dbReference type="Proteomes" id="UP000504610">
    <property type="component" value="Chromosome 4"/>
</dbReference>
<dbReference type="Pfam" id="PF00646">
    <property type="entry name" value="F-box"/>
    <property type="match status" value="1"/>
</dbReference>
<evidence type="ECO:0000313" key="2">
    <source>
        <dbReference type="Proteomes" id="UP000504610"/>
    </source>
</evidence>
<dbReference type="CDD" id="cd22152">
    <property type="entry name" value="F-box_AtAFR-like"/>
    <property type="match status" value="1"/>
</dbReference>
<dbReference type="SMART" id="SM00256">
    <property type="entry name" value="FBOX"/>
    <property type="match status" value="1"/>
</dbReference>
<dbReference type="RefSeq" id="XP_056864270.1">
    <property type="nucleotide sequence ID" value="XM_057008290.1"/>
</dbReference>
<dbReference type="GeneID" id="108852213"/>
<dbReference type="Gene3D" id="2.120.10.80">
    <property type="entry name" value="Kelch-type beta propeller"/>
    <property type="match status" value="1"/>
</dbReference>
<dbReference type="InterPro" id="IPR015915">
    <property type="entry name" value="Kelch-typ_b-propeller"/>
</dbReference>
<dbReference type="InterPro" id="IPR050354">
    <property type="entry name" value="F-box/kelch-repeat_ARATH"/>
</dbReference>
<dbReference type="InterPro" id="IPR057499">
    <property type="entry name" value="Kelch_FKB95"/>
</dbReference>
<dbReference type="PANTHER" id="PTHR24414">
    <property type="entry name" value="F-BOX/KELCH-REPEAT PROTEIN SKIP4"/>
    <property type="match status" value="1"/>
</dbReference>
<accession>A0A9W3DK63</accession>
<evidence type="ECO:0000259" key="1">
    <source>
        <dbReference type="PROSITE" id="PS50181"/>
    </source>
</evidence>
<dbReference type="Pfam" id="PF25210">
    <property type="entry name" value="Kelch_FKB95"/>
    <property type="match status" value="1"/>
</dbReference>
<dbReference type="KEGG" id="rsz:108852213"/>
<reference evidence="3" key="2">
    <citation type="submission" date="2025-08" db="UniProtKB">
        <authorList>
            <consortium name="RefSeq"/>
        </authorList>
    </citation>
    <scope>IDENTIFICATION</scope>
    <source>
        <tissue evidence="3">Leaf</tissue>
    </source>
</reference>
<sequence>MSNMTKQSPEISILSLPHDLLLNCLARISRLYYPTLSLVSKNFRAVVASLELYQTRSRLNLTESCLYLCLRYHLDRLRDPTTNWFALCKKPNQNLTDRSSGFLFIPITSPYLRHERSLSLTSTDVSLVAVGSNIYRIGGYTPFPTSKVSVLDCRFNTWHSAPPMREKRSSPAASVVDGKIYVAGGFEELSSVDWVEVFDPKTQTWGKVTDPASEIRPSRAELESFELGGKLYVFGDKRVVYDPKEASWNMIELDMDIYMDMDEDIAMAMDMDEAMDMEMDMNRVASAVSYSHGVIGDVLFLWNKREFRWFDFKSSSWKKLRGVEDLPDFGGDCKMVDVDGKMAVLWEVYRRLDEHNEEICIWCAEIGIERRGDEMWGKVEWFDVVLTTHEPCTLSDADVISATV</sequence>
<protein>
    <submittedName>
        <fullName evidence="3">F-box/kelch-repeat protein At4g39590</fullName>
    </submittedName>
</protein>
<organism evidence="2 3">
    <name type="scientific">Raphanus sativus</name>
    <name type="common">Radish</name>
    <name type="synonym">Raphanus raphanistrum var. sativus</name>
    <dbReference type="NCBI Taxonomy" id="3726"/>
    <lineage>
        <taxon>Eukaryota</taxon>
        <taxon>Viridiplantae</taxon>
        <taxon>Streptophyta</taxon>
        <taxon>Embryophyta</taxon>
        <taxon>Tracheophyta</taxon>
        <taxon>Spermatophyta</taxon>
        <taxon>Magnoliopsida</taxon>
        <taxon>eudicotyledons</taxon>
        <taxon>Gunneridae</taxon>
        <taxon>Pentapetalae</taxon>
        <taxon>rosids</taxon>
        <taxon>malvids</taxon>
        <taxon>Brassicales</taxon>
        <taxon>Brassicaceae</taxon>
        <taxon>Brassiceae</taxon>
        <taxon>Raphanus</taxon>
    </lineage>
</organism>
<dbReference type="InterPro" id="IPR006652">
    <property type="entry name" value="Kelch_1"/>
</dbReference>
<dbReference type="SMART" id="SM00612">
    <property type="entry name" value="Kelch"/>
    <property type="match status" value="2"/>
</dbReference>
<feature type="domain" description="F-box" evidence="1">
    <location>
        <begin position="10"/>
        <end position="56"/>
    </location>
</feature>